<gene>
    <name evidence="1" type="ORF">GB882_17910</name>
</gene>
<comment type="caution">
    <text evidence="1">The sequence shown here is derived from an EMBL/GenBank/DDBJ whole genome shotgun (WGS) entry which is preliminary data.</text>
</comment>
<organism evidence="1 2">
    <name type="scientific">Georgenia ruanii</name>
    <dbReference type="NCBI Taxonomy" id="348442"/>
    <lineage>
        <taxon>Bacteria</taxon>
        <taxon>Bacillati</taxon>
        <taxon>Actinomycetota</taxon>
        <taxon>Actinomycetes</taxon>
        <taxon>Micrococcales</taxon>
        <taxon>Bogoriellaceae</taxon>
        <taxon>Georgenia</taxon>
    </lineage>
</organism>
<dbReference type="InterPro" id="IPR046038">
    <property type="entry name" value="DUF5996"/>
</dbReference>
<dbReference type="Pfam" id="PF19459">
    <property type="entry name" value="DUF5996"/>
    <property type="match status" value="1"/>
</dbReference>
<dbReference type="EMBL" id="WHPD01003846">
    <property type="protein sequence ID" value="MPV90552.1"/>
    <property type="molecule type" value="Genomic_DNA"/>
</dbReference>
<name>A0A7J9V1J5_9MICO</name>
<evidence type="ECO:0000313" key="2">
    <source>
        <dbReference type="Proteomes" id="UP000429644"/>
    </source>
</evidence>
<evidence type="ECO:0008006" key="3">
    <source>
        <dbReference type="Google" id="ProtNLM"/>
    </source>
</evidence>
<accession>A0A7J9V1J5</accession>
<sequence>MTGERGGNAWVGPDVPQPTRWPALPVSRWSEIRDTLQLWLQMVGKVSLKNTPMANHWWNAALTVTARGFTTSLMHHPRGESFQIGLDLREHRLHITTASGAERSMPLTSGPVRQFFAELMGRLDELDLHTDVWPMPVEIEGAIPFDRDEVHTVYAPGQAQLFWRALVTMVPVFGEFRSRFVGKASPVHLFWGGLDLATTRFSGRTAPPHPGGAPHCGPQVMREAYSHEVSSAGYWPGGDGEGFFYSYAYPEPAAFAVAAVQPEAARWSADLAEFVLPYEAVRRAPDPAAALMRFLESTYKAAAEAAGWDRARLERPAAPAHAPQLRPPS</sequence>
<protein>
    <recommendedName>
        <fullName evidence="3">Ava_C0101 and related proteins</fullName>
    </recommendedName>
</protein>
<reference evidence="1 2" key="1">
    <citation type="submission" date="2019-10" db="EMBL/GenBank/DDBJ databases">
        <title>Georgenia wutianyii sp. nov. and Georgenia yuyongxinii sp. nov. isolated from plateau pika (Ochotona curzoniae) in the Qinghai-Tibet plateau of China.</title>
        <authorList>
            <person name="Tian Z."/>
        </authorList>
    </citation>
    <scope>NUCLEOTIDE SEQUENCE [LARGE SCALE GENOMIC DNA]</scope>
    <source>
        <strain evidence="1 2">JCM 15130</strain>
    </source>
</reference>
<proteinExistence type="predicted"/>
<keyword evidence="2" id="KW-1185">Reference proteome</keyword>
<dbReference type="Proteomes" id="UP000429644">
    <property type="component" value="Unassembled WGS sequence"/>
</dbReference>
<evidence type="ECO:0000313" key="1">
    <source>
        <dbReference type="EMBL" id="MPV90552.1"/>
    </source>
</evidence>
<dbReference type="OrthoDB" id="9800945at2"/>
<dbReference type="AlphaFoldDB" id="A0A7J9V1J5"/>